<protein>
    <submittedName>
        <fullName evidence="3">Fic family protein</fullName>
    </submittedName>
</protein>
<gene>
    <name evidence="3" type="ORF">FD34_GL001111</name>
</gene>
<evidence type="ECO:0000259" key="2">
    <source>
        <dbReference type="PROSITE" id="PS51459"/>
    </source>
</evidence>
<evidence type="ECO:0000313" key="3">
    <source>
        <dbReference type="EMBL" id="KRM37985.1"/>
    </source>
</evidence>
<dbReference type="Pfam" id="PF02661">
    <property type="entry name" value="Fic"/>
    <property type="match status" value="1"/>
</dbReference>
<dbReference type="InterPro" id="IPR003812">
    <property type="entry name" value="Fido"/>
</dbReference>
<dbReference type="RefSeq" id="WP_057805585.1">
    <property type="nucleotide sequence ID" value="NZ_AZGO01000003.1"/>
</dbReference>
<dbReference type="InterPro" id="IPR036597">
    <property type="entry name" value="Fido-like_dom_sf"/>
</dbReference>
<reference evidence="3 4" key="1">
    <citation type="journal article" date="2015" name="Genome Announc.">
        <title>Expanding the biotechnology potential of lactobacilli through comparative genomics of 213 strains and associated genera.</title>
        <authorList>
            <person name="Sun Z."/>
            <person name="Harris H.M."/>
            <person name="McCann A."/>
            <person name="Guo C."/>
            <person name="Argimon S."/>
            <person name="Zhang W."/>
            <person name="Yang X."/>
            <person name="Jeffery I.B."/>
            <person name="Cooney J.C."/>
            <person name="Kagawa T.F."/>
            <person name="Liu W."/>
            <person name="Song Y."/>
            <person name="Salvetti E."/>
            <person name="Wrobel A."/>
            <person name="Rasinkangas P."/>
            <person name="Parkhill J."/>
            <person name="Rea M.C."/>
            <person name="O'Sullivan O."/>
            <person name="Ritari J."/>
            <person name="Douillard F.P."/>
            <person name="Paul Ross R."/>
            <person name="Yang R."/>
            <person name="Briner A.E."/>
            <person name="Felis G.E."/>
            <person name="de Vos W.M."/>
            <person name="Barrangou R."/>
            <person name="Klaenhammer T.R."/>
            <person name="Caufield P.W."/>
            <person name="Cui Y."/>
            <person name="Zhang H."/>
            <person name="O'Toole P.W."/>
        </authorList>
    </citation>
    <scope>NUCLEOTIDE SEQUENCE [LARGE SCALE GENOMIC DNA]</scope>
    <source>
        <strain evidence="3 4">DSM 8475</strain>
    </source>
</reference>
<evidence type="ECO:0000256" key="1">
    <source>
        <dbReference type="SAM" id="Coils"/>
    </source>
</evidence>
<dbReference type="PANTHER" id="PTHR13504:SF40">
    <property type="entry name" value="FIDO DOMAIN-CONTAINING PROTEIN"/>
    <property type="match status" value="1"/>
</dbReference>
<organism evidence="3 4">
    <name type="scientific">Limosilactobacillus pontis DSM 8475</name>
    <dbReference type="NCBI Taxonomy" id="1423794"/>
    <lineage>
        <taxon>Bacteria</taxon>
        <taxon>Bacillati</taxon>
        <taxon>Bacillota</taxon>
        <taxon>Bacilli</taxon>
        <taxon>Lactobacillales</taxon>
        <taxon>Lactobacillaceae</taxon>
        <taxon>Limosilactobacillus</taxon>
    </lineage>
</organism>
<dbReference type="EMBL" id="AZGO01000003">
    <property type="protein sequence ID" value="KRM37985.1"/>
    <property type="molecule type" value="Genomic_DNA"/>
</dbReference>
<proteinExistence type="predicted"/>
<dbReference type="PANTHER" id="PTHR13504">
    <property type="entry name" value="FIDO DOMAIN-CONTAINING PROTEIN DDB_G0283145"/>
    <property type="match status" value="1"/>
</dbReference>
<evidence type="ECO:0000313" key="4">
    <source>
        <dbReference type="Proteomes" id="UP000051085"/>
    </source>
</evidence>
<dbReference type="Gene3D" id="1.10.3290.10">
    <property type="entry name" value="Fido-like domain"/>
    <property type="match status" value="1"/>
</dbReference>
<feature type="coiled-coil region" evidence="1">
    <location>
        <begin position="320"/>
        <end position="350"/>
    </location>
</feature>
<sequence length="432" mass="49585">MKYFSLSKFKYIVQSNDDPKVITENEYQHRLNAYTVQKAPLFPLLSYRSEQQTSKYPIFFLPLPEILSLAEQFRMNSKHIEEIASHLPSIAISQFLNSLLVSEIFYTNEIEGVKTSKIEIGTVIQENNLNANRKNSVSKRRLGSTIKLYQQTQYGKPIQINTLQDFRKIYDTLLKGEITPDRLPNGEIFRDRLPNGEVLTIGSATKGVHRPPASEDKIQHALTALIEFMNDDHMPALFKALITHFFFENTHPFLDGNGRMGRYLLSSYLSSKFDRFTGFSVATAFHAHVQQYYRDFIEADNADNYADLTLFIQSLLAILVSQQQENLITLRQLKDELDDAQGMIQDWVTQNQTTFPKHISAKLVGQVLYYLAQSKLFSYQSSLGIKDNEIIEKNKRKGIAMAKTRRAITFLTEASAIKLISKKPKQHEILII</sequence>
<dbReference type="SUPFAM" id="SSF140931">
    <property type="entry name" value="Fic-like"/>
    <property type="match status" value="1"/>
</dbReference>
<comment type="caution">
    <text evidence="3">The sequence shown here is derived from an EMBL/GenBank/DDBJ whole genome shotgun (WGS) entry which is preliminary data.</text>
</comment>
<dbReference type="PROSITE" id="PS51459">
    <property type="entry name" value="FIDO"/>
    <property type="match status" value="1"/>
</dbReference>
<keyword evidence="1" id="KW-0175">Coiled coil</keyword>
<dbReference type="Proteomes" id="UP000051085">
    <property type="component" value="Unassembled WGS sequence"/>
</dbReference>
<dbReference type="InterPro" id="IPR040198">
    <property type="entry name" value="Fido_containing"/>
</dbReference>
<accession>A0A922TP30</accession>
<dbReference type="AlphaFoldDB" id="A0A922TP30"/>
<feature type="domain" description="Fido" evidence="2">
    <location>
        <begin position="161"/>
        <end position="314"/>
    </location>
</feature>
<name>A0A922TP30_9LACO</name>
<dbReference type="GeneID" id="87979622"/>